<evidence type="ECO:0000313" key="1">
    <source>
        <dbReference type="EMBL" id="AOZ63593.1"/>
    </source>
</evidence>
<dbReference type="OrthoDB" id="21727at10239"/>
<name>A0A1I9SAR1_9CAUD</name>
<dbReference type="EMBL" id="KX774321">
    <property type="protein sequence ID" value="AOZ63867.1"/>
    <property type="molecule type" value="Genomic_DNA"/>
</dbReference>
<organism evidence="2 3">
    <name type="scientific">Rhodococcus phage Weasels2</name>
    <dbReference type="NCBI Taxonomy" id="1897437"/>
    <lineage>
        <taxon>Viruses</taxon>
        <taxon>Duplodnaviria</taxon>
        <taxon>Heunggongvirae</taxon>
        <taxon>Uroviricota</taxon>
        <taxon>Caudoviricetes</taxon>
        <taxon>Weaselvirus</taxon>
        <taxon>Weaselvirus weasel</taxon>
    </lineage>
</organism>
<gene>
    <name evidence="2" type="ORF">SEA_WEASELS2_289</name>
    <name evidence="1" type="ORF">SEA_WEASELS2_3</name>
</gene>
<reference evidence="2" key="2">
    <citation type="submission" date="2016-08" db="EMBL/GenBank/DDBJ databases">
        <authorList>
            <person name="Williams D.A."/>
            <person name="Albritton V.D."/>
            <person name="Beach M.O."/>
            <person name="Bonner C.T."/>
            <person name="Green C.T."/>
            <person name="Harrell M.L."/>
            <person name="Holder G.D."/>
            <person name="Juneau A.C."/>
            <person name="Labat G.M."/>
            <person name="Lawrence S.M."/>
            <person name="McCurry A.D."/>
            <person name="Myers D.S."/>
            <person name="Nowell A.J."/>
            <person name="Palowsky Z.R."/>
            <person name="Peoples M.D."/>
            <person name="Peterson-Gross L.E."/>
            <person name="Rizzo E.R."/>
            <person name="Rybicki S.K."/>
            <person name="Thomas C."/>
            <person name="West N."/>
            <person name="Williams D.A."/>
            <person name="Morgan G.B."/>
            <person name="Alonzo F.L."/>
            <person name="Wiedemeier A.M.D."/>
            <person name="Gissendanner C.R."/>
            <person name="Findley A.M."/>
            <person name="Delesalle V.A."/>
            <person name="Garlena R.A."/>
            <person name="Russell D.A."/>
            <person name="Pope W.H."/>
            <person name="Jacobs-Sera D."/>
            <person name="Hendrix R.W."/>
            <person name="Hatfull G.F."/>
        </authorList>
    </citation>
    <scope>NUCLEOTIDE SEQUENCE</scope>
</reference>
<dbReference type="EMBL" id="KX774321">
    <property type="protein sequence ID" value="AOZ63593.1"/>
    <property type="molecule type" value="Genomic_DNA"/>
</dbReference>
<accession>A0A1I9SAR1</accession>
<reference evidence="3" key="1">
    <citation type="submission" date="2016-08" db="EMBL/GenBank/DDBJ databases">
        <authorList>
            <person name="Seilhamer J.J."/>
        </authorList>
    </citation>
    <scope>NUCLEOTIDE SEQUENCE [LARGE SCALE GENOMIC DNA]</scope>
</reference>
<protein>
    <submittedName>
        <fullName evidence="2">Uncharacterized protein</fullName>
    </submittedName>
</protein>
<keyword evidence="3" id="KW-1185">Reference proteome</keyword>
<proteinExistence type="predicted"/>
<dbReference type="Proteomes" id="UP000224902">
    <property type="component" value="Segment"/>
</dbReference>
<evidence type="ECO:0000313" key="3">
    <source>
        <dbReference type="Proteomes" id="UP000224902"/>
    </source>
</evidence>
<sequence length="70" mass="7542">MEYTLCNSCTVVAVNGDTSHLDPTEEAIVSSWLESVGMIAQGESRDPGGYWSCDCCGLVEIGEVIHFESL</sequence>
<evidence type="ECO:0000313" key="2">
    <source>
        <dbReference type="EMBL" id="AOZ63867.1"/>
    </source>
</evidence>